<dbReference type="AlphaFoldDB" id="A0A016V4X3"/>
<dbReference type="CDD" id="cd16511">
    <property type="entry name" value="vRING-HC_IRF2BP1-like"/>
    <property type="match status" value="1"/>
</dbReference>
<dbReference type="Pfam" id="PF25454">
    <property type="entry name" value="zf-C3HC4_IRF-2BP1_2"/>
    <property type="match status" value="1"/>
</dbReference>
<comment type="similarity">
    <text evidence="2">Belongs to the IRF2BP family.</text>
</comment>
<dbReference type="FunFam" id="1.10.10.1580:FF:000001">
    <property type="entry name" value="interferon regulatory factor 2-binding protein 2"/>
    <property type="match status" value="1"/>
</dbReference>
<evidence type="ECO:0000256" key="1">
    <source>
        <dbReference type="ARBA" id="ARBA00004123"/>
    </source>
</evidence>
<dbReference type="Gene3D" id="1.10.10.1580">
    <property type="entry name" value="Interferon regulatory factor 2-binding protein"/>
    <property type="match status" value="1"/>
</dbReference>
<feature type="region of interest" description="Disordered" evidence="4">
    <location>
        <begin position="272"/>
        <end position="312"/>
    </location>
</feature>
<organism evidence="7 8">
    <name type="scientific">Ancylostoma ceylanicum</name>
    <dbReference type="NCBI Taxonomy" id="53326"/>
    <lineage>
        <taxon>Eukaryota</taxon>
        <taxon>Metazoa</taxon>
        <taxon>Ecdysozoa</taxon>
        <taxon>Nematoda</taxon>
        <taxon>Chromadorea</taxon>
        <taxon>Rhabditida</taxon>
        <taxon>Rhabditina</taxon>
        <taxon>Rhabditomorpha</taxon>
        <taxon>Strongyloidea</taxon>
        <taxon>Ancylostomatidae</taxon>
        <taxon>Ancylostomatinae</taxon>
        <taxon>Ancylostoma</taxon>
    </lineage>
</organism>
<evidence type="ECO:0000313" key="7">
    <source>
        <dbReference type="EMBL" id="EYC21788.1"/>
    </source>
</evidence>
<sequence length="456" mass="50109">MTQIPGQLSTSFSLHPSHCIALISTILTARRRRRRRLFRSCLLLSPLLLLSSSTSSSSSCRASPLDTAAIRLGIFAGMLATMNGQTQAGLPNAAKVAQRQHCYLCDLPRWPWAMCTDYVEPVCRGCVNYEGADRIENVIEHARNMKRVHGFPISDVPSTRQTQKELPQPSTTTAGRLSPQRVIPVPPQPHVPQLPSQLAQITDVLAQQQRLFSLARGQSTGLSVEDIAMLQQLRNPLNTQLLHPAVQMGFQSQLMNGILPAGLNAVMNNRKREHDDDVKPELFGKVQRGDAQTTSVSPTSTHSPDHPDTNAERRRFTATGERVLRCTLCNQRLEDTHFVQCPSVPAHKFCFPCSRNSIKKQCTGQDLYCPSGEKCPLVSSVMPWAFMQSEIATILGEEYEEFKRQREAAGLGAPGATTQQAQQNTQQPAQQSSPASTTTSNASSSSVATTPNMMVN</sequence>
<dbReference type="Proteomes" id="UP000024635">
    <property type="component" value="Unassembled WGS sequence"/>
</dbReference>
<comment type="subcellular location">
    <subcellularLocation>
        <location evidence="1">Nucleus</location>
    </subcellularLocation>
</comment>
<gene>
    <name evidence="7" type="primary">Acey_s0018.g3532</name>
    <name evidence="7" type="synonym">Acey-tag-260</name>
    <name evidence="7" type="ORF">Y032_0018g3532</name>
</gene>
<feature type="compositionally biased region" description="Basic and acidic residues" evidence="4">
    <location>
        <begin position="303"/>
        <end position="312"/>
    </location>
</feature>
<evidence type="ECO:0000256" key="3">
    <source>
        <dbReference type="ARBA" id="ARBA00023242"/>
    </source>
</evidence>
<dbReference type="STRING" id="53326.A0A016V4X3"/>
<dbReference type="InterPro" id="IPR044882">
    <property type="entry name" value="I2BP1/2_C3HC4-RING_sf"/>
</dbReference>
<proteinExistence type="inferred from homology"/>
<evidence type="ECO:0000259" key="5">
    <source>
        <dbReference type="Pfam" id="PF11261"/>
    </source>
</evidence>
<evidence type="ECO:0000256" key="4">
    <source>
        <dbReference type="SAM" id="MobiDB-lite"/>
    </source>
</evidence>
<dbReference type="GO" id="GO:0005634">
    <property type="term" value="C:nucleus"/>
    <property type="evidence" value="ECO:0007669"/>
    <property type="project" value="UniProtKB-SubCell"/>
</dbReference>
<protein>
    <submittedName>
        <fullName evidence="7">Uncharacterized protein</fullName>
    </submittedName>
</protein>
<keyword evidence="3" id="KW-0539">Nucleus</keyword>
<feature type="compositionally biased region" description="Low complexity" evidence="4">
    <location>
        <begin position="416"/>
        <end position="456"/>
    </location>
</feature>
<dbReference type="InterPro" id="IPR022750">
    <property type="entry name" value="IRF-2BP1_2-like_Znf"/>
</dbReference>
<feature type="compositionally biased region" description="Basic and acidic residues" evidence="4">
    <location>
        <begin position="272"/>
        <end position="282"/>
    </location>
</feature>
<feature type="region of interest" description="Disordered" evidence="4">
    <location>
        <begin position="151"/>
        <end position="178"/>
    </location>
</feature>
<dbReference type="InterPro" id="IPR057414">
    <property type="entry name" value="Zf-C3HC4_IRF-2BP1_2"/>
</dbReference>
<dbReference type="GO" id="GO:0006357">
    <property type="term" value="P:regulation of transcription by RNA polymerase II"/>
    <property type="evidence" value="ECO:0007669"/>
    <property type="project" value="TreeGrafter"/>
</dbReference>
<comment type="caution">
    <text evidence="7">The sequence shown here is derived from an EMBL/GenBank/DDBJ whole genome shotgun (WGS) entry which is preliminary data.</text>
</comment>
<evidence type="ECO:0000259" key="6">
    <source>
        <dbReference type="Pfam" id="PF25454"/>
    </source>
</evidence>
<name>A0A016V4X3_9BILA</name>
<feature type="compositionally biased region" description="Polar residues" evidence="4">
    <location>
        <begin position="156"/>
        <end position="175"/>
    </location>
</feature>
<feature type="domain" description="Interferon regulatory factor 2-binding protein 1/2-like C3HC4 zinc finger" evidence="6">
    <location>
        <begin position="324"/>
        <end position="395"/>
    </location>
</feature>
<dbReference type="GO" id="GO:0003714">
    <property type="term" value="F:transcription corepressor activity"/>
    <property type="evidence" value="ECO:0007669"/>
    <property type="project" value="TreeGrafter"/>
</dbReference>
<dbReference type="PANTHER" id="PTHR10816:SF19">
    <property type="entry name" value="PROTEIN INTERACTING WITH TTK69 AND SIN3A, ISOFORM D"/>
    <property type="match status" value="1"/>
</dbReference>
<accession>A0A016V4X3</accession>
<reference evidence="8" key="1">
    <citation type="journal article" date="2015" name="Nat. Genet.">
        <title>The genome and transcriptome of the zoonotic hookworm Ancylostoma ceylanicum identify infection-specific gene families.</title>
        <authorList>
            <person name="Schwarz E.M."/>
            <person name="Hu Y."/>
            <person name="Antoshechkin I."/>
            <person name="Miller M.M."/>
            <person name="Sternberg P.W."/>
            <person name="Aroian R.V."/>
        </authorList>
    </citation>
    <scope>NUCLEOTIDE SEQUENCE</scope>
    <source>
        <strain evidence="8">HY135</strain>
    </source>
</reference>
<dbReference type="PANTHER" id="PTHR10816">
    <property type="entry name" value="MYELIN TRANSCRIPTION FACTOR 1-RELATED"/>
    <property type="match status" value="1"/>
</dbReference>
<feature type="compositionally biased region" description="Low complexity" evidence="4">
    <location>
        <begin position="293"/>
        <end position="302"/>
    </location>
</feature>
<feature type="region of interest" description="Disordered" evidence="4">
    <location>
        <begin position="405"/>
        <end position="456"/>
    </location>
</feature>
<feature type="domain" description="Interferon regulatory factor 2-binding protein 1/2-like zinc finger" evidence="5">
    <location>
        <begin position="98"/>
        <end position="149"/>
    </location>
</feature>
<evidence type="ECO:0000256" key="2">
    <source>
        <dbReference type="ARBA" id="ARBA00010802"/>
    </source>
</evidence>
<evidence type="ECO:0000313" key="8">
    <source>
        <dbReference type="Proteomes" id="UP000024635"/>
    </source>
</evidence>
<keyword evidence="8" id="KW-1185">Reference proteome</keyword>
<dbReference type="EMBL" id="JARK01001354">
    <property type="protein sequence ID" value="EYC21788.1"/>
    <property type="molecule type" value="Genomic_DNA"/>
</dbReference>
<dbReference type="Pfam" id="PF11261">
    <property type="entry name" value="IRF-2BP1_2"/>
    <property type="match status" value="1"/>
</dbReference>
<dbReference type="OrthoDB" id="10065080at2759"/>
<dbReference type="SUPFAM" id="SSF57850">
    <property type="entry name" value="RING/U-box"/>
    <property type="match status" value="1"/>
</dbReference>